<feature type="compositionally biased region" description="Basic and acidic residues" evidence="5">
    <location>
        <begin position="196"/>
        <end position="211"/>
    </location>
</feature>
<keyword evidence="1" id="KW-0132">Cell division</keyword>
<dbReference type="CDD" id="cd20512">
    <property type="entry name" value="CYCLIN_CLBs_yeast_rpt2"/>
    <property type="match status" value="1"/>
</dbReference>
<keyword evidence="2 4" id="KW-0195">Cyclin</keyword>
<dbReference type="GO" id="GO:0044772">
    <property type="term" value="P:mitotic cell cycle phase transition"/>
    <property type="evidence" value="ECO:0007669"/>
    <property type="project" value="InterPro"/>
</dbReference>
<evidence type="ECO:0000256" key="4">
    <source>
        <dbReference type="RuleBase" id="RU000383"/>
    </source>
</evidence>
<comment type="similarity">
    <text evidence="4">Belongs to the cyclin family.</text>
</comment>
<evidence type="ECO:0000256" key="5">
    <source>
        <dbReference type="SAM" id="MobiDB-lite"/>
    </source>
</evidence>
<evidence type="ECO:0000256" key="2">
    <source>
        <dbReference type="ARBA" id="ARBA00023127"/>
    </source>
</evidence>
<dbReference type="InterPro" id="IPR013763">
    <property type="entry name" value="Cyclin-like_dom"/>
</dbReference>
<feature type="compositionally biased region" description="Polar residues" evidence="5">
    <location>
        <begin position="89"/>
        <end position="104"/>
    </location>
</feature>
<feature type="domain" description="Cyclin C-terminal" evidence="7">
    <location>
        <begin position="360"/>
        <end position="476"/>
    </location>
</feature>
<evidence type="ECO:0000259" key="6">
    <source>
        <dbReference type="SMART" id="SM00385"/>
    </source>
</evidence>
<dbReference type="SMART" id="SM00385">
    <property type="entry name" value="CYCLIN"/>
    <property type="match status" value="2"/>
</dbReference>
<dbReference type="InterPro" id="IPR036915">
    <property type="entry name" value="Cyclin-like_sf"/>
</dbReference>
<dbReference type="SMART" id="SM01332">
    <property type="entry name" value="Cyclin_C"/>
    <property type="match status" value="1"/>
</dbReference>
<dbReference type="PROSITE" id="PS00292">
    <property type="entry name" value="CYCLINS"/>
    <property type="match status" value="1"/>
</dbReference>
<dbReference type="Pfam" id="PF00134">
    <property type="entry name" value="Cyclin_N"/>
    <property type="match status" value="1"/>
</dbReference>
<dbReference type="InterPro" id="IPR004367">
    <property type="entry name" value="Cyclin_C-dom"/>
</dbReference>
<proteinExistence type="inferred from homology"/>
<dbReference type="AlphaFoldDB" id="A0A427XX62"/>
<feature type="region of interest" description="Disordered" evidence="5">
    <location>
        <begin position="47"/>
        <end position="218"/>
    </location>
</feature>
<evidence type="ECO:0000313" key="8">
    <source>
        <dbReference type="EMBL" id="RSH83430.1"/>
    </source>
</evidence>
<dbReference type="OrthoDB" id="5590282at2759"/>
<evidence type="ECO:0000313" key="9">
    <source>
        <dbReference type="Proteomes" id="UP000279236"/>
    </source>
</evidence>
<dbReference type="Pfam" id="PF02984">
    <property type="entry name" value="Cyclin_C"/>
    <property type="match status" value="1"/>
</dbReference>
<dbReference type="Proteomes" id="UP000279236">
    <property type="component" value="Unassembled WGS sequence"/>
</dbReference>
<accession>A0A427XX62</accession>
<dbReference type="Gene3D" id="1.10.472.10">
    <property type="entry name" value="Cyclin-like"/>
    <property type="match status" value="2"/>
</dbReference>
<feature type="domain" description="Cyclin-like" evidence="6">
    <location>
        <begin position="267"/>
        <end position="351"/>
    </location>
</feature>
<dbReference type="FunFam" id="1.10.472.10:FF:000001">
    <property type="entry name" value="G2/mitotic-specific cyclin"/>
    <property type="match status" value="1"/>
</dbReference>
<feature type="region of interest" description="Disordered" evidence="5">
    <location>
        <begin position="483"/>
        <end position="514"/>
    </location>
</feature>
<evidence type="ECO:0000259" key="7">
    <source>
        <dbReference type="SMART" id="SM01332"/>
    </source>
</evidence>
<reference evidence="8 9" key="1">
    <citation type="submission" date="2018-11" db="EMBL/GenBank/DDBJ databases">
        <title>Genome sequence of Apiotrichum porosum DSM 27194.</title>
        <authorList>
            <person name="Aliyu H."/>
            <person name="Gorte O."/>
            <person name="Ochsenreither K."/>
        </authorList>
    </citation>
    <scope>NUCLEOTIDE SEQUENCE [LARGE SCALE GENOMIC DNA]</scope>
    <source>
        <strain evidence="8 9">DSM 27194</strain>
    </source>
</reference>
<comment type="caution">
    <text evidence="8">The sequence shown here is derived from an EMBL/GenBank/DDBJ whole genome shotgun (WGS) entry which is preliminary data.</text>
</comment>
<dbReference type="InterPro" id="IPR046965">
    <property type="entry name" value="Cyclin_A/B-like"/>
</dbReference>
<feature type="domain" description="Cyclin-like" evidence="6">
    <location>
        <begin position="364"/>
        <end position="445"/>
    </location>
</feature>
<dbReference type="STRING" id="105984.A0A427XX62"/>
<dbReference type="CDD" id="cd20568">
    <property type="entry name" value="CYCLIN_CLBs_yeast_rpt1"/>
    <property type="match status" value="1"/>
</dbReference>
<dbReference type="EMBL" id="RSCE01000004">
    <property type="protein sequence ID" value="RSH83430.1"/>
    <property type="molecule type" value="Genomic_DNA"/>
</dbReference>
<dbReference type="GO" id="GO:0051301">
    <property type="term" value="P:cell division"/>
    <property type="evidence" value="ECO:0007669"/>
    <property type="project" value="UniProtKB-KW"/>
</dbReference>
<dbReference type="RefSeq" id="XP_028477382.1">
    <property type="nucleotide sequence ID" value="XM_028622490.1"/>
</dbReference>
<evidence type="ECO:0000256" key="1">
    <source>
        <dbReference type="ARBA" id="ARBA00022618"/>
    </source>
</evidence>
<dbReference type="InterPro" id="IPR006671">
    <property type="entry name" value="Cyclin_N"/>
</dbReference>
<feature type="compositionally biased region" description="Low complexity" evidence="5">
    <location>
        <begin position="131"/>
        <end position="155"/>
    </location>
</feature>
<dbReference type="SUPFAM" id="SSF47954">
    <property type="entry name" value="Cyclin-like"/>
    <property type="match status" value="2"/>
</dbReference>
<gene>
    <name evidence="8" type="primary">CLB2</name>
    <name evidence="8" type="ORF">EHS24_007114</name>
</gene>
<evidence type="ECO:0000256" key="3">
    <source>
        <dbReference type="ARBA" id="ARBA00023306"/>
    </source>
</evidence>
<dbReference type="GO" id="GO:0016538">
    <property type="term" value="F:cyclin-dependent protein serine/threonine kinase regulator activity"/>
    <property type="evidence" value="ECO:0007669"/>
    <property type="project" value="InterPro"/>
</dbReference>
<keyword evidence="9" id="KW-1185">Reference proteome</keyword>
<feature type="compositionally biased region" description="Basic and acidic residues" evidence="5">
    <location>
        <begin position="69"/>
        <end position="87"/>
    </location>
</feature>
<dbReference type="PIRSF" id="PIRSF001771">
    <property type="entry name" value="Cyclin_A_B_D_E"/>
    <property type="match status" value="1"/>
</dbReference>
<sequence length="514" mass="56375">MSTRSRTAGVSVSAAGSTIPVMKRASTSTLASAHHAGEVKMSVIASSKQPAATKRRAALGELAVAPTEGKGDGKADGKKAGAAERRPLASTQSQQPLRRTTRAASTVDVKPEPVASKRKAGPTATRRPGISRANSAATTASGSTAASSTAATRPTRALKETASLSEVSGPATKRFRASATPEDVLGDAQYDDDNHELDVRSPKRRRAKDDGWTDLDAEDEGDPTMVAEYVVDAFKYMVEIEKNTMPDANYMEKQDELQWKMRGILNDWIIEVHSKFRLLPETLLIAINLIDRFLSLRMVSLVKFQLVGLTALFVAAKYEEVICPSITHFLHMTDGGYEVGEILRAERYLLSTLQFDLSYPNPLHFLRRVSKADAYDVHVRTIAKFFIEISCLEHKLIAFPPSMLAAAAMWLGRLCLDRGDWHANMVHYSEYAQHELLPCAQVMLDYIINPDLDTASAFYKKYASKKHLKASVFVRDWASHRWPESADGVSPDQGNELAVEFGGEVQAPPPAVES</sequence>
<dbReference type="InterPro" id="IPR048258">
    <property type="entry name" value="Cyclins_cyclin-box"/>
</dbReference>
<organism evidence="8 9">
    <name type="scientific">Apiotrichum porosum</name>
    <dbReference type="NCBI Taxonomy" id="105984"/>
    <lineage>
        <taxon>Eukaryota</taxon>
        <taxon>Fungi</taxon>
        <taxon>Dikarya</taxon>
        <taxon>Basidiomycota</taxon>
        <taxon>Agaricomycotina</taxon>
        <taxon>Tremellomycetes</taxon>
        <taxon>Trichosporonales</taxon>
        <taxon>Trichosporonaceae</taxon>
        <taxon>Apiotrichum</taxon>
    </lineage>
</organism>
<name>A0A427XX62_9TREE</name>
<dbReference type="GeneID" id="39591657"/>
<protein>
    <submittedName>
        <fullName evidence="8">G2/mitotic-specific cyclin</fullName>
    </submittedName>
</protein>
<dbReference type="PANTHER" id="PTHR10177">
    <property type="entry name" value="CYCLINS"/>
    <property type="match status" value="1"/>
</dbReference>
<dbReference type="InterPro" id="IPR039361">
    <property type="entry name" value="Cyclin"/>
</dbReference>
<keyword evidence="3" id="KW-0131">Cell cycle</keyword>